<evidence type="ECO:0000313" key="2">
    <source>
        <dbReference type="EMBL" id="OAQ70643.2"/>
    </source>
</evidence>
<keyword evidence="3" id="KW-1185">Reference proteome</keyword>
<reference evidence="2 3" key="1">
    <citation type="journal article" date="2016" name="PLoS Pathog.">
        <title>Biosynthesis of antibiotic leucinostatins in bio-control fungus Purpureocillium lilacinum and their inhibition on phytophthora revealed by genome mining.</title>
        <authorList>
            <person name="Wang G."/>
            <person name="Liu Z."/>
            <person name="Lin R."/>
            <person name="Li E."/>
            <person name="Mao Z."/>
            <person name="Ling J."/>
            <person name="Yang Y."/>
            <person name="Yin W.B."/>
            <person name="Xie B."/>
        </authorList>
    </citation>
    <scope>NUCLEOTIDE SEQUENCE [LARGE SCALE GENOMIC DNA]</scope>
    <source>
        <strain evidence="2">170</strain>
    </source>
</reference>
<protein>
    <submittedName>
        <fullName evidence="2">Uncharacterized protein</fullName>
    </submittedName>
</protein>
<dbReference type="KEGG" id="pchm:VFPPC_15603"/>
<evidence type="ECO:0000256" key="1">
    <source>
        <dbReference type="SAM" id="MobiDB-lite"/>
    </source>
</evidence>
<organism evidence="2 3">
    <name type="scientific">Pochonia chlamydosporia 170</name>
    <dbReference type="NCBI Taxonomy" id="1380566"/>
    <lineage>
        <taxon>Eukaryota</taxon>
        <taxon>Fungi</taxon>
        <taxon>Dikarya</taxon>
        <taxon>Ascomycota</taxon>
        <taxon>Pezizomycotina</taxon>
        <taxon>Sordariomycetes</taxon>
        <taxon>Hypocreomycetidae</taxon>
        <taxon>Hypocreales</taxon>
        <taxon>Clavicipitaceae</taxon>
        <taxon>Pochonia</taxon>
    </lineage>
</organism>
<evidence type="ECO:0000313" key="3">
    <source>
        <dbReference type="Proteomes" id="UP000078397"/>
    </source>
</evidence>
<feature type="compositionally biased region" description="Basic and acidic residues" evidence="1">
    <location>
        <begin position="25"/>
        <end position="36"/>
    </location>
</feature>
<proteinExistence type="predicted"/>
<feature type="region of interest" description="Disordered" evidence="1">
    <location>
        <begin position="1"/>
        <end position="43"/>
    </location>
</feature>
<accession>A0A179G024</accession>
<dbReference type="Proteomes" id="UP000078397">
    <property type="component" value="Unassembled WGS sequence"/>
</dbReference>
<sequence length="181" mass="20451">MGSSEPVDSLRPRCPNDTLNHRRSLAKDLEGKKKEEEEPQPPWLYPQGWSHLALWDWIIPSHKIAVLYVLWAKEKRTKERAQQKNKKKKKENTVKNAELMDIPHSQLSETKPPERNNDYAPPRRNCSYMCTLGSLNKPLLEPLSPTGGGGGGLHGPTFGGVCGVVQKRQPFSPCIRKDFAC</sequence>
<dbReference type="RefSeq" id="XP_018147180.2">
    <property type="nucleotide sequence ID" value="XM_018293356.2"/>
</dbReference>
<gene>
    <name evidence="2" type="ORF">VFPPC_15603</name>
</gene>
<dbReference type="EMBL" id="LSBJ02000002">
    <property type="protein sequence ID" value="OAQ70643.2"/>
    <property type="molecule type" value="Genomic_DNA"/>
</dbReference>
<feature type="region of interest" description="Disordered" evidence="1">
    <location>
        <begin position="78"/>
        <end position="98"/>
    </location>
</feature>
<name>A0A179G024_METCM</name>
<dbReference type="AlphaFoldDB" id="A0A179G024"/>
<comment type="caution">
    <text evidence="2">The sequence shown here is derived from an EMBL/GenBank/DDBJ whole genome shotgun (WGS) entry which is preliminary data.</text>
</comment>
<dbReference type="GeneID" id="28857350"/>